<name>A0AC60P5N3_IXOPE</name>
<proteinExistence type="predicted"/>
<sequence length="388" mass="40898">MDALETVGCLLPVTTEAAASSQPLQRRGGRSVGVPPRVKSAVGVALGSGSLGSRSKATRGRTDARGQGSSHASSGGGADAAFALSLGDLAVVARGRDGLCCRHPLEGGRLEEGFHRRGPALPTASRREAAEARLTPLTWYVGTATFLLFGLSFNETSAFNEGGSECVRANAEPRPEVAPRRDPDNPAAGSARTRRMLEDRLTTAGGPLGNSRPPIGDRSTTARGHLGDRSRIIRQLLSLDDCSTTPRGARTSEGSFLSGEKSSPEKHGHGRAYVTRRRARTLPEYRLHSCLPRKKAQAADSKERAVVTGEEVAGEGIGRETDDGAGQCGRDVEFRTRRTDRTANLDDDVPMSRCGRPPLGHGAAAVAADFAPASIADDRSPIPKTPRL</sequence>
<dbReference type="EMBL" id="JABSTQ010011150">
    <property type="protein sequence ID" value="KAG0414763.1"/>
    <property type="molecule type" value="Genomic_DNA"/>
</dbReference>
<gene>
    <name evidence="1" type="ORF">HPB47_008046</name>
</gene>
<dbReference type="Proteomes" id="UP000805193">
    <property type="component" value="Unassembled WGS sequence"/>
</dbReference>
<evidence type="ECO:0000313" key="1">
    <source>
        <dbReference type="EMBL" id="KAG0414763.1"/>
    </source>
</evidence>
<comment type="caution">
    <text evidence="1">The sequence shown here is derived from an EMBL/GenBank/DDBJ whole genome shotgun (WGS) entry which is preliminary data.</text>
</comment>
<protein>
    <submittedName>
        <fullName evidence="1">Uncharacterized protein</fullName>
    </submittedName>
</protein>
<reference evidence="1 2" key="1">
    <citation type="journal article" date="2020" name="Cell">
        <title>Large-Scale Comparative Analyses of Tick Genomes Elucidate Their Genetic Diversity and Vector Capacities.</title>
        <authorList>
            <consortium name="Tick Genome and Microbiome Consortium (TIGMIC)"/>
            <person name="Jia N."/>
            <person name="Wang J."/>
            <person name="Shi W."/>
            <person name="Du L."/>
            <person name="Sun Y."/>
            <person name="Zhan W."/>
            <person name="Jiang J.F."/>
            <person name="Wang Q."/>
            <person name="Zhang B."/>
            <person name="Ji P."/>
            <person name="Bell-Sakyi L."/>
            <person name="Cui X.M."/>
            <person name="Yuan T.T."/>
            <person name="Jiang B.G."/>
            <person name="Yang W.F."/>
            <person name="Lam T.T."/>
            <person name="Chang Q.C."/>
            <person name="Ding S.J."/>
            <person name="Wang X.J."/>
            <person name="Zhu J.G."/>
            <person name="Ruan X.D."/>
            <person name="Zhao L."/>
            <person name="Wei J.T."/>
            <person name="Ye R.Z."/>
            <person name="Que T.C."/>
            <person name="Du C.H."/>
            <person name="Zhou Y.H."/>
            <person name="Cheng J.X."/>
            <person name="Dai P.F."/>
            <person name="Guo W.B."/>
            <person name="Han X.H."/>
            <person name="Huang E.J."/>
            <person name="Li L.F."/>
            <person name="Wei W."/>
            <person name="Gao Y.C."/>
            <person name="Liu J.Z."/>
            <person name="Shao H.Z."/>
            <person name="Wang X."/>
            <person name="Wang C.C."/>
            <person name="Yang T.C."/>
            <person name="Huo Q.B."/>
            <person name="Li W."/>
            <person name="Chen H.Y."/>
            <person name="Chen S.E."/>
            <person name="Zhou L.G."/>
            <person name="Ni X.B."/>
            <person name="Tian J.H."/>
            <person name="Sheng Y."/>
            <person name="Liu T."/>
            <person name="Pan Y.S."/>
            <person name="Xia L.Y."/>
            <person name="Li J."/>
            <person name="Zhao F."/>
            <person name="Cao W.C."/>
        </authorList>
    </citation>
    <scope>NUCLEOTIDE SEQUENCE [LARGE SCALE GENOMIC DNA]</scope>
    <source>
        <strain evidence="1">Iper-2018</strain>
    </source>
</reference>
<organism evidence="1 2">
    <name type="scientific">Ixodes persulcatus</name>
    <name type="common">Taiga tick</name>
    <dbReference type="NCBI Taxonomy" id="34615"/>
    <lineage>
        <taxon>Eukaryota</taxon>
        <taxon>Metazoa</taxon>
        <taxon>Ecdysozoa</taxon>
        <taxon>Arthropoda</taxon>
        <taxon>Chelicerata</taxon>
        <taxon>Arachnida</taxon>
        <taxon>Acari</taxon>
        <taxon>Parasitiformes</taxon>
        <taxon>Ixodida</taxon>
        <taxon>Ixodoidea</taxon>
        <taxon>Ixodidae</taxon>
        <taxon>Ixodinae</taxon>
        <taxon>Ixodes</taxon>
    </lineage>
</organism>
<keyword evidence="2" id="KW-1185">Reference proteome</keyword>
<accession>A0AC60P5N3</accession>
<evidence type="ECO:0000313" key="2">
    <source>
        <dbReference type="Proteomes" id="UP000805193"/>
    </source>
</evidence>